<protein>
    <submittedName>
        <fullName evidence="1">Uncharacterized protein</fullName>
    </submittedName>
</protein>
<sequence>MSTSLHCLDAPAPPAASLPGVGAAAHVTGVIAYKQSQTHHPGSSSTAISPPFPISISPSPARISISPSLARIPLPPPASPVPLS</sequence>
<reference evidence="1 2" key="1">
    <citation type="journal article" date="2012" name="Science">
        <title>The Paleozoic origin of enzymatic lignin decomposition reconstructed from 31 fungal genomes.</title>
        <authorList>
            <person name="Floudas D."/>
            <person name="Binder M."/>
            <person name="Riley R."/>
            <person name="Barry K."/>
            <person name="Blanchette R.A."/>
            <person name="Henrissat B."/>
            <person name="Martinez A.T."/>
            <person name="Otillar R."/>
            <person name="Spatafora J.W."/>
            <person name="Yadav J.S."/>
            <person name="Aerts A."/>
            <person name="Benoit I."/>
            <person name="Boyd A."/>
            <person name="Carlson A."/>
            <person name="Copeland A."/>
            <person name="Coutinho P.M."/>
            <person name="de Vries R.P."/>
            <person name="Ferreira P."/>
            <person name="Findley K."/>
            <person name="Foster B."/>
            <person name="Gaskell J."/>
            <person name="Glotzer D."/>
            <person name="Gorecki P."/>
            <person name="Heitman J."/>
            <person name="Hesse C."/>
            <person name="Hori C."/>
            <person name="Igarashi K."/>
            <person name="Jurgens J.A."/>
            <person name="Kallen N."/>
            <person name="Kersten P."/>
            <person name="Kohler A."/>
            <person name="Kuees U."/>
            <person name="Kumar T.K.A."/>
            <person name="Kuo A."/>
            <person name="LaButti K."/>
            <person name="Larrondo L.F."/>
            <person name="Lindquist E."/>
            <person name="Ling A."/>
            <person name="Lombard V."/>
            <person name="Lucas S."/>
            <person name="Lundell T."/>
            <person name="Martin R."/>
            <person name="McLaughlin D.J."/>
            <person name="Morgenstern I."/>
            <person name="Morin E."/>
            <person name="Murat C."/>
            <person name="Nagy L.G."/>
            <person name="Nolan M."/>
            <person name="Ohm R.A."/>
            <person name="Patyshakuliyeva A."/>
            <person name="Rokas A."/>
            <person name="Ruiz-Duenas F.J."/>
            <person name="Sabat G."/>
            <person name="Salamov A."/>
            <person name="Samejima M."/>
            <person name="Schmutz J."/>
            <person name="Slot J.C."/>
            <person name="St John F."/>
            <person name="Stenlid J."/>
            <person name="Sun H."/>
            <person name="Sun S."/>
            <person name="Syed K."/>
            <person name="Tsang A."/>
            <person name="Wiebenga A."/>
            <person name="Young D."/>
            <person name="Pisabarro A."/>
            <person name="Eastwood D.C."/>
            <person name="Martin F."/>
            <person name="Cullen D."/>
            <person name="Grigoriev I.V."/>
            <person name="Hibbett D.S."/>
        </authorList>
    </citation>
    <scope>NUCLEOTIDE SEQUENCE [LARGE SCALE GENOMIC DNA]</scope>
    <source>
        <strain evidence="1 2">ATCC 11539</strain>
    </source>
</reference>
<dbReference type="KEGG" id="gtr:GLOTRDRAFT_110653"/>
<keyword evidence="2" id="KW-1185">Reference proteome</keyword>
<name>S7QED3_GLOTA</name>
<proteinExistence type="predicted"/>
<gene>
    <name evidence="1" type="ORF">GLOTRDRAFT_110653</name>
</gene>
<organism evidence="1 2">
    <name type="scientific">Gloeophyllum trabeum (strain ATCC 11539 / FP-39264 / Madison 617)</name>
    <name type="common">Brown rot fungus</name>
    <dbReference type="NCBI Taxonomy" id="670483"/>
    <lineage>
        <taxon>Eukaryota</taxon>
        <taxon>Fungi</taxon>
        <taxon>Dikarya</taxon>
        <taxon>Basidiomycota</taxon>
        <taxon>Agaricomycotina</taxon>
        <taxon>Agaricomycetes</taxon>
        <taxon>Gloeophyllales</taxon>
        <taxon>Gloeophyllaceae</taxon>
        <taxon>Gloeophyllum</taxon>
    </lineage>
</organism>
<accession>S7QED3</accession>
<dbReference type="EMBL" id="KB469299">
    <property type="protein sequence ID" value="EPQ57663.1"/>
    <property type="molecule type" value="Genomic_DNA"/>
</dbReference>
<dbReference type="Proteomes" id="UP000030669">
    <property type="component" value="Unassembled WGS sequence"/>
</dbReference>
<evidence type="ECO:0000313" key="2">
    <source>
        <dbReference type="Proteomes" id="UP000030669"/>
    </source>
</evidence>
<dbReference type="GeneID" id="19299255"/>
<feature type="non-terminal residue" evidence="1">
    <location>
        <position position="84"/>
    </location>
</feature>
<dbReference type="HOGENOM" id="CLU_2533605_0_0_1"/>
<dbReference type="AlphaFoldDB" id="S7QED3"/>
<dbReference type="RefSeq" id="XP_007864719.1">
    <property type="nucleotide sequence ID" value="XM_007866528.1"/>
</dbReference>
<evidence type="ECO:0000313" key="1">
    <source>
        <dbReference type="EMBL" id="EPQ57663.1"/>
    </source>
</evidence>